<feature type="non-terminal residue" evidence="5">
    <location>
        <position position="221"/>
    </location>
</feature>
<organism evidence="5 6">
    <name type="scientific">Racocetra fulgida</name>
    <dbReference type="NCBI Taxonomy" id="60492"/>
    <lineage>
        <taxon>Eukaryota</taxon>
        <taxon>Fungi</taxon>
        <taxon>Fungi incertae sedis</taxon>
        <taxon>Mucoromycota</taxon>
        <taxon>Glomeromycotina</taxon>
        <taxon>Glomeromycetes</taxon>
        <taxon>Diversisporales</taxon>
        <taxon>Gigasporaceae</taxon>
        <taxon>Racocetra</taxon>
    </lineage>
</organism>
<dbReference type="Gene3D" id="1.10.10.2660">
    <property type="entry name" value="Ubiquitin-activating enzyme E1, SCCH domain"/>
    <property type="match status" value="1"/>
</dbReference>
<dbReference type="EMBL" id="CAJVPZ010034397">
    <property type="protein sequence ID" value="CAG8746613.1"/>
    <property type="molecule type" value="Genomic_DNA"/>
</dbReference>
<comment type="pathway">
    <text evidence="1">Protein modification; protein ubiquitination.</text>
</comment>
<dbReference type="Pfam" id="PF09358">
    <property type="entry name" value="E1_UFD"/>
    <property type="match status" value="1"/>
</dbReference>
<dbReference type="Pfam" id="PF10585">
    <property type="entry name" value="UBA_E1_SCCH"/>
    <property type="match status" value="1"/>
</dbReference>
<keyword evidence="6" id="KW-1185">Reference proteome</keyword>
<dbReference type="InterPro" id="IPR018965">
    <property type="entry name" value="Ub-activating_enz_E1_C"/>
</dbReference>
<keyword evidence="3" id="KW-0812">Transmembrane</keyword>
<dbReference type="InterPro" id="IPR035985">
    <property type="entry name" value="Ubiquitin-activating_enz"/>
</dbReference>
<dbReference type="InterPro" id="IPR019572">
    <property type="entry name" value="UBA_E1_SCCH"/>
</dbReference>
<name>A0A9N9IST2_9GLOM</name>
<dbReference type="InterPro" id="IPR042063">
    <property type="entry name" value="Ubi_acti_E1_SCCH"/>
</dbReference>
<dbReference type="GO" id="GO:0008641">
    <property type="term" value="F:ubiquitin-like modifier activating enzyme activity"/>
    <property type="evidence" value="ECO:0007669"/>
    <property type="project" value="InterPro"/>
</dbReference>
<keyword evidence="3" id="KW-0472">Membrane</keyword>
<evidence type="ECO:0000256" key="1">
    <source>
        <dbReference type="ARBA" id="ARBA00004906"/>
    </source>
</evidence>
<dbReference type="Proteomes" id="UP000789396">
    <property type="component" value="Unassembled WGS sequence"/>
</dbReference>
<gene>
    <name evidence="5" type="ORF">RFULGI_LOCUS13281</name>
</gene>
<evidence type="ECO:0000313" key="6">
    <source>
        <dbReference type="Proteomes" id="UP000789396"/>
    </source>
</evidence>
<evidence type="ECO:0000259" key="4">
    <source>
        <dbReference type="SMART" id="SM00985"/>
    </source>
</evidence>
<dbReference type="Gene3D" id="3.10.290.60">
    <property type="entry name" value="Ubiquitin-activating enzyme E1, UFD domain"/>
    <property type="match status" value="1"/>
</dbReference>
<protein>
    <submittedName>
        <fullName evidence="5">18004_t:CDS:1</fullName>
    </submittedName>
</protein>
<dbReference type="SMART" id="SM00985">
    <property type="entry name" value="UBA_e1_C"/>
    <property type="match status" value="1"/>
</dbReference>
<accession>A0A9N9IST2</accession>
<feature type="transmembrane region" description="Helical" evidence="3">
    <location>
        <begin position="109"/>
        <end position="132"/>
    </location>
</feature>
<dbReference type="InterPro" id="IPR038252">
    <property type="entry name" value="UBA_E1_C_sf"/>
</dbReference>
<proteinExistence type="inferred from homology"/>
<feature type="domain" description="Ubiquitin-activating enzyme E1 C-terminal" evidence="4">
    <location>
        <begin position="141"/>
        <end position="220"/>
    </location>
</feature>
<comment type="caution">
    <text evidence="5">The sequence shown here is derived from an EMBL/GenBank/DDBJ whole genome shotgun (WGS) entry which is preliminary data.</text>
</comment>
<reference evidence="5" key="1">
    <citation type="submission" date="2021-06" db="EMBL/GenBank/DDBJ databases">
        <authorList>
            <person name="Kallberg Y."/>
            <person name="Tangrot J."/>
            <person name="Rosling A."/>
        </authorList>
    </citation>
    <scope>NUCLEOTIDE SEQUENCE</scope>
    <source>
        <strain evidence="5">IN212</strain>
    </source>
</reference>
<feature type="non-terminal residue" evidence="5">
    <location>
        <position position="1"/>
    </location>
</feature>
<dbReference type="SUPFAM" id="SSF69572">
    <property type="entry name" value="Activating enzymes of the ubiquitin-like proteins"/>
    <property type="match status" value="1"/>
</dbReference>
<comment type="similarity">
    <text evidence="2">Belongs to the ubiquitin-activating E1 family.</text>
</comment>
<dbReference type="OrthoDB" id="2396334at2759"/>
<evidence type="ECO:0000313" key="5">
    <source>
        <dbReference type="EMBL" id="CAG8746613.1"/>
    </source>
</evidence>
<evidence type="ECO:0000256" key="3">
    <source>
        <dbReference type="SAM" id="Phobius"/>
    </source>
</evidence>
<keyword evidence="3" id="KW-1133">Transmembrane helix</keyword>
<sequence>ETNREYVKKVLSNVIVPEFTPKSGVKIQVQENETVQQVTADENELQDIVLSLPSSSSLAGYRLNPVEFEKDDDTNFHMDFITAASNLRAANYAIQPADRHKTKFIAGKIIPAIATTTSLVTGLVCLELYKIIAGKNKLEDYKNGFVNLALPFFGFSDPIAMPKYKRMTFYLFMFTAFTDIDYSSLRLSQLVETISKKPIPPHVKALTLEMCVNDRNDEEVE</sequence>
<dbReference type="AlphaFoldDB" id="A0A9N9IST2"/>
<evidence type="ECO:0000256" key="2">
    <source>
        <dbReference type="ARBA" id="ARBA00005673"/>
    </source>
</evidence>